<dbReference type="Gene3D" id="1.10.1370.30">
    <property type="match status" value="1"/>
</dbReference>
<dbReference type="GO" id="GO:0004181">
    <property type="term" value="F:metallocarboxypeptidase activity"/>
    <property type="evidence" value="ECO:0007669"/>
    <property type="project" value="UniProtKB-UniRule"/>
</dbReference>
<keyword evidence="2 8" id="KW-0645">Protease</keyword>
<sequence length="504" mass="57591">MATNTEKALERFRELNKTIKSYHEALSVLYWDLRTGAPRKGVASRSEAIGVLSSEAFRLTTSDEMGDLLARLGEQETLGSLDEINRRLVSESKKEYDKSKKIPPKLNEEYVILTSKAESYWEEAKENDDYASFQPYLEKIIDLTNQFIDLRGVNGTRYDTLLDDYEPGLTTAELDEVFGGLRSKLVPLASAIAASSHQPETAFLRQNYSQAAQKDFSLYILKQMGYDFEAGRLDESVHPFATGLSPGDVRITTRYLEDDVTSALFGTIHEGGHALYEQNIRQELVGTTLCDGTSMGIHESQSRFWENVIGRSRPFWERYFGELQKRFPGQLDVPVEQFYRGINVVQPSLIRIEADELTYNLHIIIRYEIEKAIFNNGVKASELPEIWNEKYKEYLGIVPPNNREGVLQDVHWSGGAFGYFPSYSLGNMYAAQFTETLERELPNLWELVGKGDLLPIKTWLSDKIYQYGKLETPSEIVQRVTGKPLDPAHLVQYLETKYKDIYRL</sequence>
<dbReference type="Pfam" id="PF02074">
    <property type="entry name" value="Peptidase_M32"/>
    <property type="match status" value="1"/>
</dbReference>
<dbReference type="PIRSF" id="PIRSF006615">
    <property type="entry name" value="Zn_crbxpep_Taq"/>
    <property type="match status" value="1"/>
</dbReference>
<evidence type="ECO:0000256" key="4">
    <source>
        <dbReference type="ARBA" id="ARBA00022801"/>
    </source>
</evidence>
<keyword evidence="3 8" id="KW-0479">Metal-binding</keyword>
<dbReference type="PRINTS" id="PR00998">
    <property type="entry name" value="CRBOXYPTASET"/>
</dbReference>
<keyword evidence="12" id="KW-1185">Reference proteome</keyword>
<dbReference type="GO" id="GO:0006508">
    <property type="term" value="P:proteolysis"/>
    <property type="evidence" value="ECO:0007669"/>
    <property type="project" value="UniProtKB-UniRule"/>
</dbReference>
<keyword evidence="4 8" id="KW-0378">Hydrolase</keyword>
<dbReference type="GO" id="GO:0008270">
    <property type="term" value="F:zinc ion binding"/>
    <property type="evidence" value="ECO:0007669"/>
    <property type="project" value="UniProtKB-ARBA"/>
</dbReference>
<feature type="binding site" evidence="9">
    <location>
        <position position="273"/>
    </location>
    <ligand>
        <name>Zn(2+)</name>
        <dbReference type="ChEBI" id="CHEBI:29105"/>
        <note>catalytic</note>
    </ligand>
</feature>
<keyword evidence="5 8" id="KW-0482">Metalloprotease</keyword>
<evidence type="ECO:0000256" key="8">
    <source>
        <dbReference type="PIRNR" id="PIRNR006615"/>
    </source>
</evidence>
<comment type="similarity">
    <text evidence="7 8">Belongs to the peptidase M32 family.</text>
</comment>
<evidence type="ECO:0000256" key="2">
    <source>
        <dbReference type="ARBA" id="ARBA00022670"/>
    </source>
</evidence>
<comment type="catalytic activity">
    <reaction evidence="6 8">
        <text>Release of a C-terminal amino acid with broad specificity, except for -Pro.</text>
        <dbReference type="EC" id="3.4.17.19"/>
    </reaction>
</comment>
<comment type="function">
    <text evidence="8">Broad specificity carboxypetidase that releases amino acids sequentially from the C-terminus, including neutral, aromatic, polar and basic residues.</text>
</comment>
<accession>A0A934MMR0</accession>
<dbReference type="RefSeq" id="WP_199021154.1">
    <property type="nucleotide sequence ID" value="NZ_JAELUP010000103.1"/>
</dbReference>
<dbReference type="PROSITE" id="PS52034">
    <property type="entry name" value="PEPTIDASE_M32"/>
    <property type="match status" value="1"/>
</dbReference>
<evidence type="ECO:0000256" key="5">
    <source>
        <dbReference type="ARBA" id="ARBA00023049"/>
    </source>
</evidence>
<evidence type="ECO:0000256" key="3">
    <source>
        <dbReference type="ARBA" id="ARBA00022723"/>
    </source>
</evidence>
<comment type="cofactor">
    <cofactor evidence="9">
        <name>Zn(2+)</name>
        <dbReference type="ChEBI" id="CHEBI:29105"/>
    </cofactor>
    <text evidence="9">Binds 1 zinc ion per subunit.</text>
</comment>
<dbReference type="PANTHER" id="PTHR34217:SF1">
    <property type="entry name" value="CARBOXYPEPTIDASE 1"/>
    <property type="match status" value="1"/>
</dbReference>
<dbReference type="Proteomes" id="UP000640274">
    <property type="component" value="Unassembled WGS sequence"/>
</dbReference>
<evidence type="ECO:0000256" key="9">
    <source>
        <dbReference type="PIRSR" id="PIRSR006615-1"/>
    </source>
</evidence>
<dbReference type="SUPFAM" id="SSF55486">
    <property type="entry name" value="Metalloproteases ('zincins'), catalytic domain"/>
    <property type="match status" value="1"/>
</dbReference>
<evidence type="ECO:0000256" key="1">
    <source>
        <dbReference type="ARBA" id="ARBA00022645"/>
    </source>
</evidence>
<organism evidence="11 12">
    <name type="scientific">Paenibacillus roseus</name>
    <dbReference type="NCBI Taxonomy" id="2798579"/>
    <lineage>
        <taxon>Bacteria</taxon>
        <taxon>Bacillati</taxon>
        <taxon>Bacillota</taxon>
        <taxon>Bacilli</taxon>
        <taxon>Bacillales</taxon>
        <taxon>Paenibacillaceae</taxon>
        <taxon>Paenibacillus</taxon>
    </lineage>
</organism>
<comment type="caution">
    <text evidence="11">The sequence shown here is derived from an EMBL/GenBank/DDBJ whole genome shotgun (WGS) entry which is preliminary data.</text>
</comment>
<dbReference type="FunFam" id="1.10.1370.30:FF:000003">
    <property type="entry name" value="Thermostable carboxypeptidase 1"/>
    <property type="match status" value="1"/>
</dbReference>
<feature type="binding site" evidence="9">
    <location>
        <position position="299"/>
    </location>
    <ligand>
        <name>Zn(2+)</name>
        <dbReference type="ChEBI" id="CHEBI:29105"/>
        <note>catalytic</note>
    </ligand>
</feature>
<dbReference type="PANTHER" id="PTHR34217">
    <property type="entry name" value="METAL-DEPENDENT CARBOXYPEPTIDASE"/>
    <property type="match status" value="1"/>
</dbReference>
<keyword evidence="9" id="KW-0862">Zinc</keyword>
<dbReference type="CDD" id="cd06460">
    <property type="entry name" value="M32_Taq"/>
    <property type="match status" value="1"/>
</dbReference>
<name>A0A934MMR0_9BACL</name>
<evidence type="ECO:0000313" key="12">
    <source>
        <dbReference type="Proteomes" id="UP000640274"/>
    </source>
</evidence>
<feature type="active site" description="Proton donor/acceptor" evidence="10">
    <location>
        <position position="270"/>
    </location>
</feature>
<evidence type="ECO:0000256" key="6">
    <source>
        <dbReference type="ARBA" id="ARBA00052755"/>
    </source>
</evidence>
<evidence type="ECO:0000256" key="7">
    <source>
        <dbReference type="ARBA" id="ARBA00061580"/>
    </source>
</evidence>
<protein>
    <recommendedName>
        <fullName evidence="8">Metal-dependent carboxypeptidase</fullName>
        <ecNumber evidence="8">3.4.17.19</ecNumber>
    </recommendedName>
</protein>
<reference evidence="11" key="1">
    <citation type="submission" date="2020-12" db="EMBL/GenBank/DDBJ databases">
        <authorList>
            <person name="Huq M.A."/>
        </authorList>
    </citation>
    <scope>NUCLEOTIDE SEQUENCE</scope>
    <source>
        <strain evidence="11">MAHUQ-46</strain>
    </source>
</reference>
<gene>
    <name evidence="11" type="ORF">JFN88_20660</name>
</gene>
<dbReference type="InterPro" id="IPR001333">
    <property type="entry name" value="Peptidase_M32_Taq"/>
</dbReference>
<evidence type="ECO:0000256" key="10">
    <source>
        <dbReference type="PIRSR" id="PIRSR006615-2"/>
    </source>
</evidence>
<dbReference type="EMBL" id="JAELUP010000103">
    <property type="protein sequence ID" value="MBJ6363625.1"/>
    <property type="molecule type" value="Genomic_DNA"/>
</dbReference>
<proteinExistence type="inferred from homology"/>
<feature type="binding site" evidence="9">
    <location>
        <position position="269"/>
    </location>
    <ligand>
        <name>Zn(2+)</name>
        <dbReference type="ChEBI" id="CHEBI:29105"/>
        <note>catalytic</note>
    </ligand>
</feature>
<dbReference type="AlphaFoldDB" id="A0A934MMR0"/>
<evidence type="ECO:0000313" key="11">
    <source>
        <dbReference type="EMBL" id="MBJ6363625.1"/>
    </source>
</evidence>
<dbReference type="EC" id="3.4.17.19" evidence="8"/>
<keyword evidence="1 8" id="KW-0121">Carboxypeptidase</keyword>